<protein>
    <submittedName>
        <fullName evidence="1">Uncharacterized protein</fullName>
    </submittedName>
</protein>
<organism evidence="1 2">
    <name type="scientific">Vibrio quintilis</name>
    <dbReference type="NCBI Taxonomy" id="1117707"/>
    <lineage>
        <taxon>Bacteria</taxon>
        <taxon>Pseudomonadati</taxon>
        <taxon>Pseudomonadota</taxon>
        <taxon>Gammaproteobacteria</taxon>
        <taxon>Vibrionales</taxon>
        <taxon>Vibrionaceae</taxon>
        <taxon>Vibrio</taxon>
    </lineage>
</organism>
<dbReference type="Proteomes" id="UP000184600">
    <property type="component" value="Unassembled WGS sequence"/>
</dbReference>
<dbReference type="EMBL" id="FRFG01000061">
    <property type="protein sequence ID" value="SHO58329.1"/>
    <property type="molecule type" value="Genomic_DNA"/>
</dbReference>
<evidence type="ECO:0000313" key="1">
    <source>
        <dbReference type="EMBL" id="SHO58329.1"/>
    </source>
</evidence>
<name>A0A1M7Z065_9VIBR</name>
<dbReference type="STRING" id="1117707.VQ7734_04101"/>
<gene>
    <name evidence="1" type="ORF">VQ7734_04101</name>
</gene>
<proteinExistence type="predicted"/>
<accession>A0A1M7Z065</accession>
<dbReference type="AlphaFoldDB" id="A0A1M7Z065"/>
<sequence>MDKDLLARRLYTERVNEILGESMVDEEMLEEMWENRVSPADAAKIIATRDNGVEASPWLHRYLNRR</sequence>
<keyword evidence="2" id="KW-1185">Reference proteome</keyword>
<reference evidence="2" key="1">
    <citation type="submission" date="2016-12" db="EMBL/GenBank/DDBJ databases">
        <authorList>
            <person name="Rodrigo-Torres L."/>
            <person name="Arahal R.D."/>
            <person name="Lucena T."/>
        </authorList>
    </citation>
    <scope>NUCLEOTIDE SEQUENCE [LARGE SCALE GENOMIC DNA]</scope>
</reference>
<evidence type="ECO:0000313" key="2">
    <source>
        <dbReference type="Proteomes" id="UP000184600"/>
    </source>
</evidence>
<dbReference type="OrthoDB" id="5879221at2"/>
<dbReference type="RefSeq" id="WP_073585776.1">
    <property type="nucleotide sequence ID" value="NZ_AP024897.1"/>
</dbReference>